<reference evidence="1 2" key="1">
    <citation type="journal article" date="2014" name="Genome Announc.">
        <title>Genome Sequence of a Presumptive Mannheimia haemolytica Strain with an A1/A6-Cross-Reactive Serotype from a White-Tailed Deer (Odocoileus virginianus).</title>
        <authorList>
            <person name="Lawrence P.K."/>
            <person name="Bey R.F."/>
            <person name="Wiener B."/>
            <person name="Kittichotirat W."/>
            <person name="Bumgarner R.E."/>
        </authorList>
    </citation>
    <scope>NUCLEOTIDE SEQUENCE [LARGE SCALE GENOMIC DNA]</scope>
    <source>
        <strain evidence="1 2">PKL10</strain>
    </source>
</reference>
<dbReference type="InterPro" id="IPR036086">
    <property type="entry name" value="ParB/Sulfiredoxin_sf"/>
</dbReference>
<dbReference type="SUPFAM" id="SSF110849">
    <property type="entry name" value="ParB/Sulfiredoxin"/>
    <property type="match status" value="1"/>
</dbReference>
<protein>
    <submittedName>
        <fullName evidence="1">Uncharacterized protein</fullName>
    </submittedName>
</protein>
<evidence type="ECO:0000313" key="1">
    <source>
        <dbReference type="EMBL" id="EXI61609.1"/>
    </source>
</evidence>
<keyword evidence="2" id="KW-1185">Reference proteome</keyword>
<dbReference type="AlphaFoldDB" id="A0A011P522"/>
<comment type="caution">
    <text evidence="1">The sequence shown here is derived from an EMBL/GenBank/DDBJ whole genome shotgun (WGS) entry which is preliminary data.</text>
</comment>
<name>A0A011P522_9PAST</name>
<sequence length="454" mass="51423">MKTLKITSLYLDAKNPRHIPIENQKEIIKHMIEKEKVRELAKDIAEKGMTNPLDLIGVVAENGKRIVLEGNRRICALKLLNNPSLAPKKHQKYFEKLQHQMLGPIQAVTVYQFATRPEATPWLSTLHTASSSTSRKAWSPEQKTRFEQGVNGNPSHAAALTVLDFSLENNLISPEQSQKVITTITRMLSSPEVREAFGIVTGAKERNMLINITLEEFTAIITQYFTDFDDPNHNIGSRSNKVDRLKYIKHLSQQGKIPTTRLEKPIELIPGIYSTENSTLNNSTTQSTAPKRIKKTRPGQIITYDLAISVSKIQSIYLEIKDKLNVYITPYATAALLRALIEQSCDYFLTQTKGIQFHEKGQTISVTEKSILRVKILGIAQYLEKNQYLEKKELAMLTNECADKKDGTGTLNLLHSILHNYAHNINADQIISAYNNLKPFIIAIWEKYSWPNAN</sequence>
<proteinExistence type="predicted"/>
<organism evidence="1 2">
    <name type="scientific">Mannheimia granulomatis</name>
    <dbReference type="NCBI Taxonomy" id="85402"/>
    <lineage>
        <taxon>Bacteria</taxon>
        <taxon>Pseudomonadati</taxon>
        <taxon>Pseudomonadota</taxon>
        <taxon>Gammaproteobacteria</taxon>
        <taxon>Pasteurellales</taxon>
        <taxon>Pasteurellaceae</taxon>
        <taxon>Mannheimia</taxon>
    </lineage>
</organism>
<gene>
    <name evidence="1" type="ORF">AK33_09735</name>
</gene>
<dbReference type="OrthoDB" id="8442375at2"/>
<dbReference type="Proteomes" id="UP000054123">
    <property type="component" value="Unassembled WGS sequence"/>
</dbReference>
<accession>A0A011P522</accession>
<evidence type="ECO:0000313" key="2">
    <source>
        <dbReference type="Proteomes" id="UP000054123"/>
    </source>
</evidence>
<dbReference type="EMBL" id="JANJ01000007">
    <property type="protein sequence ID" value="EXI61609.1"/>
    <property type="molecule type" value="Genomic_DNA"/>
</dbReference>
<dbReference type="Gene3D" id="3.90.1530.10">
    <property type="entry name" value="Conserved hypothetical protein from pyrococcus furiosus pfu- 392566-001, ParB domain"/>
    <property type="match status" value="1"/>
</dbReference>
<dbReference type="PATRIC" id="fig|1450449.3.peg.1934"/>
<dbReference type="RefSeq" id="WP_051498339.1">
    <property type="nucleotide sequence ID" value="NZ_AVSP01000005.1"/>
</dbReference>